<dbReference type="RefSeq" id="WP_317081088.1">
    <property type="nucleotide sequence ID" value="NZ_JASVDY010000001.1"/>
</dbReference>
<dbReference type="EMBL" id="JASVDY010000001">
    <property type="protein sequence ID" value="MDV2467453.1"/>
    <property type="molecule type" value="Genomic_DNA"/>
</dbReference>
<evidence type="ECO:0000313" key="2">
    <source>
        <dbReference type="Proteomes" id="UP001278188"/>
    </source>
</evidence>
<keyword evidence="2" id="KW-1185">Reference proteome</keyword>
<accession>A0ABU3WBL6</accession>
<comment type="caution">
    <text evidence="1">The sequence shown here is derived from an EMBL/GenBank/DDBJ whole genome shotgun (WGS) entry which is preliminary data.</text>
</comment>
<evidence type="ECO:0000313" key="1">
    <source>
        <dbReference type="EMBL" id="MDV2467453.1"/>
    </source>
</evidence>
<gene>
    <name evidence="1" type="ORF">QR674_00420</name>
</gene>
<protein>
    <submittedName>
        <fullName evidence="1">Uncharacterized protein</fullName>
    </submittedName>
</protein>
<name>A0ABU3WBL6_9GAMM</name>
<organism evidence="1 2">
    <name type="scientific">Acinetobacter chinensis</name>
    <dbReference type="NCBI Taxonomy" id="2004650"/>
    <lineage>
        <taxon>Bacteria</taxon>
        <taxon>Pseudomonadati</taxon>
        <taxon>Pseudomonadota</taxon>
        <taxon>Gammaproteobacteria</taxon>
        <taxon>Moraxellales</taxon>
        <taxon>Moraxellaceae</taxon>
        <taxon>Acinetobacter</taxon>
    </lineage>
</organism>
<sequence>MSRTDIKRRPLSDIVLADLEPELNQYRLLDPYGLLLVITIKDQKDWNESRTVLKVGIGTNKTEFISKFNLPGRKSSVNELTSFNTVTNLQATSFSRYR</sequence>
<proteinExistence type="predicted"/>
<dbReference type="Proteomes" id="UP001278188">
    <property type="component" value="Unassembled WGS sequence"/>
</dbReference>
<reference evidence="1 2" key="1">
    <citation type="submission" date="2023-06" db="EMBL/GenBank/DDBJ databases">
        <title>Genomic Analysis of Acinetobacter Strains Recovered from South Australian Aquatic Samples provides Insights into the Circulation of Antibiotic Resistance determinants in the Environment.</title>
        <authorList>
            <person name="Tobin L."/>
            <person name="Jarocki V.M."/>
            <person name="Kenyon J."/>
            <person name="Drigo B."/>
            <person name="Donner E."/>
            <person name="Djordjevic S.P."/>
            <person name="Hamidian M."/>
        </authorList>
    </citation>
    <scope>NUCLEOTIDE SEQUENCE [LARGE SCALE GENOMIC DNA]</scope>
    <source>
        <strain evidence="1 2">SAAc652</strain>
    </source>
</reference>